<organism evidence="2">
    <name type="scientific">uncultured Alphaproteobacteria bacterium</name>
    <dbReference type="NCBI Taxonomy" id="91750"/>
    <lineage>
        <taxon>Bacteria</taxon>
        <taxon>Pseudomonadati</taxon>
        <taxon>Pseudomonadota</taxon>
        <taxon>Alphaproteobacteria</taxon>
        <taxon>environmental samples</taxon>
    </lineage>
</organism>
<dbReference type="EMBL" id="KT997802">
    <property type="protein sequence ID" value="ANO58209.1"/>
    <property type="molecule type" value="Genomic_DNA"/>
</dbReference>
<protein>
    <submittedName>
        <fullName evidence="2">Capsid assembly protein</fullName>
    </submittedName>
</protein>
<accession>A0A1B0Z1Y6</accession>
<reference evidence="2" key="1">
    <citation type="submission" date="2015-11" db="EMBL/GenBank/DDBJ databases">
        <title>Genomes of Abundant and Widespread Viruses from the Deep Ocean.</title>
        <authorList>
            <person name="Mizuno C.M."/>
            <person name="Ghai R."/>
            <person name="Saghai A."/>
            <person name="Lopez-Garcia P."/>
            <person name="Rodriguez-Valera F."/>
        </authorList>
    </citation>
    <scope>NUCLEOTIDE SEQUENCE</scope>
</reference>
<dbReference type="EMBL" id="KT997882">
    <property type="protein sequence ID" value="ANO58426.1"/>
    <property type="molecule type" value="Genomic_DNA"/>
</dbReference>
<proteinExistence type="predicted"/>
<name>A0A1B0Z1Y6_9PROT</name>
<evidence type="ECO:0000256" key="1">
    <source>
        <dbReference type="SAM" id="MobiDB-lite"/>
    </source>
</evidence>
<evidence type="ECO:0000313" key="2">
    <source>
        <dbReference type="EMBL" id="ANO58209.1"/>
    </source>
</evidence>
<sequence length="282" mass="31388">MDQTTEQSAQPDEQTTTTTLSSDQPQEQTVDFQSLIPAEYKDEKALQNFQDMTGFVKSYLHSQKLVGSDKIPIPNKFATDQDWQDVYKKLGKPDNPDGYKYSLPKESKLNEDSLKAFSVTAHKLGLLPKQAEGIINYYNEIANASEIDTSAKAETARAEAEKTLRKEYGSAYKNRINAAKHLASSTLGNDFLNNTVLQDGSKLGDNPVIVKAFAELASKISEDTMVKGEAPSYMSMKEINKQIAALQQPGSAYFDKRHPNHDAAVIEMQTLIQKKNNEEVVE</sequence>
<feature type="region of interest" description="Disordered" evidence="1">
    <location>
        <begin position="1"/>
        <end position="28"/>
    </location>
</feature>
<dbReference type="AlphaFoldDB" id="A0A1B0Z1Y6"/>